<proteinExistence type="predicted"/>
<dbReference type="AlphaFoldDB" id="A0A0R1DW03"/>
<protein>
    <submittedName>
        <fullName evidence="1">Uncharacterized protein</fullName>
    </submittedName>
</protein>
<name>A0A0R1DW03_DROYA</name>
<accession>A0A0R1DW03</accession>
<organism evidence="1 2">
    <name type="scientific">Drosophila yakuba</name>
    <name type="common">Fruit fly</name>
    <dbReference type="NCBI Taxonomy" id="7245"/>
    <lineage>
        <taxon>Eukaryota</taxon>
        <taxon>Metazoa</taxon>
        <taxon>Ecdysozoa</taxon>
        <taxon>Arthropoda</taxon>
        <taxon>Hexapoda</taxon>
        <taxon>Insecta</taxon>
        <taxon>Pterygota</taxon>
        <taxon>Neoptera</taxon>
        <taxon>Endopterygota</taxon>
        <taxon>Diptera</taxon>
        <taxon>Brachycera</taxon>
        <taxon>Muscomorpha</taxon>
        <taxon>Ephydroidea</taxon>
        <taxon>Drosophilidae</taxon>
        <taxon>Drosophila</taxon>
        <taxon>Sophophora</taxon>
    </lineage>
</organism>
<dbReference type="EMBL" id="CM000158">
    <property type="protein sequence ID" value="KRJ98966.1"/>
    <property type="molecule type" value="Genomic_DNA"/>
</dbReference>
<gene>
    <name evidence="1" type="primary">Dyak\GE28968</name>
    <name evidence="1" type="synonym">GE28968</name>
    <name evidence="1" type="ORF">Dyak_GE28968</name>
</gene>
<sequence length="159" mass="18470">MWIQGPDDRQARSVSRSMWPALRRIRDTNFLATAELLAEWLCRELKGLRVAFVELARKSEVAERMSCHNAKHTGSASRRCCLSLKGARLKGFRRNLFDVCYVFSNMFRSFSYPPVLVGWRHSVPANCSSNECWKIFHRKFFKLSQADFFLCDCGGCYKK</sequence>
<evidence type="ECO:0000313" key="1">
    <source>
        <dbReference type="EMBL" id="KRJ98966.1"/>
    </source>
</evidence>
<reference evidence="1 2" key="2">
    <citation type="journal article" date="2007" name="PLoS Biol.">
        <title>Principles of genome evolution in the Drosophila melanogaster species group.</title>
        <authorList>
            <person name="Ranz J.M."/>
            <person name="Maurin D."/>
            <person name="Chan Y.S."/>
            <person name="von Grotthuss M."/>
            <person name="Hillier L.W."/>
            <person name="Roote J."/>
            <person name="Ashburner M."/>
            <person name="Bergman C.M."/>
        </authorList>
    </citation>
    <scope>NUCLEOTIDE SEQUENCE [LARGE SCALE GENOMIC DNA]</scope>
    <source>
        <strain evidence="2">Tai18E2 / Tucson 14021-0261.01</strain>
    </source>
</reference>
<dbReference type="KEGG" id="dya:Dyak_GE28968"/>
<dbReference type="Proteomes" id="UP000002282">
    <property type="component" value="Chromosome 2R"/>
</dbReference>
<keyword evidence="2" id="KW-1185">Reference proteome</keyword>
<evidence type="ECO:0000313" key="2">
    <source>
        <dbReference type="Proteomes" id="UP000002282"/>
    </source>
</evidence>
<reference evidence="1 2" key="1">
    <citation type="journal article" date="2007" name="Nature">
        <title>Evolution of genes and genomes on the Drosophila phylogeny.</title>
        <authorList>
            <consortium name="Drosophila 12 Genomes Consortium"/>
            <person name="Clark A.G."/>
            <person name="Eisen M.B."/>
            <person name="Smith D.R."/>
            <person name="Bergman C.M."/>
            <person name="Oliver B."/>
            <person name="Markow T.A."/>
            <person name="Kaufman T.C."/>
            <person name="Kellis M."/>
            <person name="Gelbart W."/>
            <person name="Iyer V.N."/>
            <person name="Pollard D.A."/>
            <person name="Sackton T.B."/>
            <person name="Larracuente A.M."/>
            <person name="Singh N.D."/>
            <person name="Abad J.P."/>
            <person name="Abt D.N."/>
            <person name="Adryan B."/>
            <person name="Aguade M."/>
            <person name="Akashi H."/>
            <person name="Anderson W.W."/>
            <person name="Aquadro C.F."/>
            <person name="Ardell D.H."/>
            <person name="Arguello R."/>
            <person name="Artieri C.G."/>
            <person name="Barbash D.A."/>
            <person name="Barker D."/>
            <person name="Barsanti P."/>
            <person name="Batterham P."/>
            <person name="Batzoglou S."/>
            <person name="Begun D."/>
            <person name="Bhutkar A."/>
            <person name="Blanco E."/>
            <person name="Bosak S.A."/>
            <person name="Bradley R.K."/>
            <person name="Brand A.D."/>
            <person name="Brent M.R."/>
            <person name="Brooks A.N."/>
            <person name="Brown R.H."/>
            <person name="Butlin R.K."/>
            <person name="Caggese C."/>
            <person name="Calvi B.R."/>
            <person name="Bernardo de Carvalho A."/>
            <person name="Caspi A."/>
            <person name="Castrezana S."/>
            <person name="Celniker S.E."/>
            <person name="Chang J.L."/>
            <person name="Chapple C."/>
            <person name="Chatterji S."/>
            <person name="Chinwalla A."/>
            <person name="Civetta A."/>
            <person name="Clifton S.W."/>
            <person name="Comeron J.M."/>
            <person name="Costello J.C."/>
            <person name="Coyne J.A."/>
            <person name="Daub J."/>
            <person name="David R.G."/>
            <person name="Delcher A.L."/>
            <person name="Delehaunty K."/>
            <person name="Do C.B."/>
            <person name="Ebling H."/>
            <person name="Edwards K."/>
            <person name="Eickbush T."/>
            <person name="Evans J.D."/>
            <person name="Filipski A."/>
            <person name="Findeiss S."/>
            <person name="Freyhult E."/>
            <person name="Fulton L."/>
            <person name="Fulton R."/>
            <person name="Garcia A.C."/>
            <person name="Gardiner A."/>
            <person name="Garfield D.A."/>
            <person name="Garvin B.E."/>
            <person name="Gibson G."/>
            <person name="Gilbert D."/>
            <person name="Gnerre S."/>
            <person name="Godfrey J."/>
            <person name="Good R."/>
            <person name="Gotea V."/>
            <person name="Gravely B."/>
            <person name="Greenberg A.J."/>
            <person name="Griffiths-Jones S."/>
            <person name="Gross S."/>
            <person name="Guigo R."/>
            <person name="Gustafson E.A."/>
            <person name="Haerty W."/>
            <person name="Hahn M.W."/>
            <person name="Halligan D.L."/>
            <person name="Halpern A.L."/>
            <person name="Halter G.M."/>
            <person name="Han M.V."/>
            <person name="Heger A."/>
            <person name="Hillier L."/>
            <person name="Hinrichs A.S."/>
            <person name="Holmes I."/>
            <person name="Hoskins R.A."/>
            <person name="Hubisz M.J."/>
            <person name="Hultmark D."/>
            <person name="Huntley M.A."/>
            <person name="Jaffe D.B."/>
            <person name="Jagadeeshan S."/>
            <person name="Jeck W.R."/>
            <person name="Johnson J."/>
            <person name="Jones C.D."/>
            <person name="Jordan W.C."/>
            <person name="Karpen G.H."/>
            <person name="Kataoka E."/>
            <person name="Keightley P.D."/>
            <person name="Kheradpour P."/>
            <person name="Kirkness E.F."/>
            <person name="Koerich L.B."/>
            <person name="Kristiansen K."/>
            <person name="Kudrna D."/>
            <person name="Kulathinal R.J."/>
            <person name="Kumar S."/>
            <person name="Kwok R."/>
            <person name="Lander E."/>
            <person name="Langley C.H."/>
            <person name="Lapoint R."/>
            <person name="Lazzaro B.P."/>
            <person name="Lee S.J."/>
            <person name="Levesque L."/>
            <person name="Li R."/>
            <person name="Lin C.F."/>
            <person name="Lin M.F."/>
            <person name="Lindblad-Toh K."/>
            <person name="Llopart A."/>
            <person name="Long M."/>
            <person name="Low L."/>
            <person name="Lozovsky E."/>
            <person name="Lu J."/>
            <person name="Luo M."/>
            <person name="Machado C.A."/>
            <person name="Makalowski W."/>
            <person name="Marzo M."/>
            <person name="Matsuda M."/>
            <person name="Matzkin L."/>
            <person name="McAllister B."/>
            <person name="McBride C.S."/>
            <person name="McKernan B."/>
            <person name="McKernan K."/>
            <person name="Mendez-Lago M."/>
            <person name="Minx P."/>
            <person name="Mollenhauer M.U."/>
            <person name="Montooth K."/>
            <person name="Mount S.M."/>
            <person name="Mu X."/>
            <person name="Myers E."/>
            <person name="Negre B."/>
            <person name="Newfeld S."/>
            <person name="Nielsen R."/>
            <person name="Noor M.A."/>
            <person name="O'Grady P."/>
            <person name="Pachter L."/>
            <person name="Papaceit M."/>
            <person name="Parisi M.J."/>
            <person name="Parisi M."/>
            <person name="Parts L."/>
            <person name="Pedersen J.S."/>
            <person name="Pesole G."/>
            <person name="Phillippy A.M."/>
            <person name="Ponting C.P."/>
            <person name="Pop M."/>
            <person name="Porcelli D."/>
            <person name="Powell J.R."/>
            <person name="Prohaska S."/>
            <person name="Pruitt K."/>
            <person name="Puig M."/>
            <person name="Quesneville H."/>
            <person name="Ram K.R."/>
            <person name="Rand D."/>
            <person name="Rasmussen M.D."/>
            <person name="Reed L.K."/>
            <person name="Reenan R."/>
            <person name="Reily A."/>
            <person name="Remington K.A."/>
            <person name="Rieger T.T."/>
            <person name="Ritchie M.G."/>
            <person name="Robin C."/>
            <person name="Rogers Y.H."/>
            <person name="Rohde C."/>
            <person name="Rozas J."/>
            <person name="Rubenfield M.J."/>
            <person name="Ruiz A."/>
            <person name="Russo S."/>
            <person name="Salzberg S.L."/>
            <person name="Sanchez-Gracia A."/>
            <person name="Saranga D.J."/>
            <person name="Sato H."/>
            <person name="Schaeffer S.W."/>
            <person name="Schatz M.C."/>
            <person name="Schlenke T."/>
            <person name="Schwartz R."/>
            <person name="Segarra C."/>
            <person name="Singh R.S."/>
            <person name="Sirot L."/>
            <person name="Sirota M."/>
            <person name="Sisneros N.B."/>
            <person name="Smith C.D."/>
            <person name="Smith T.F."/>
            <person name="Spieth J."/>
            <person name="Stage D.E."/>
            <person name="Stark A."/>
            <person name="Stephan W."/>
            <person name="Strausberg R.L."/>
            <person name="Strempel S."/>
            <person name="Sturgill D."/>
            <person name="Sutton G."/>
            <person name="Sutton G.G."/>
            <person name="Tao W."/>
            <person name="Teichmann S."/>
            <person name="Tobari Y.N."/>
            <person name="Tomimura Y."/>
            <person name="Tsolas J.M."/>
            <person name="Valente V.L."/>
            <person name="Venter E."/>
            <person name="Venter J.C."/>
            <person name="Vicario S."/>
            <person name="Vieira F.G."/>
            <person name="Vilella A.J."/>
            <person name="Villasante A."/>
            <person name="Walenz B."/>
            <person name="Wang J."/>
            <person name="Wasserman M."/>
            <person name="Watts T."/>
            <person name="Wilson D."/>
            <person name="Wilson R.K."/>
            <person name="Wing R.A."/>
            <person name="Wolfner M.F."/>
            <person name="Wong A."/>
            <person name="Wong G.K."/>
            <person name="Wu C.I."/>
            <person name="Wu G."/>
            <person name="Yamamoto D."/>
            <person name="Yang H.P."/>
            <person name="Yang S.P."/>
            <person name="Yorke J.A."/>
            <person name="Yoshida K."/>
            <person name="Zdobnov E."/>
            <person name="Zhang P."/>
            <person name="Zhang Y."/>
            <person name="Zimin A.V."/>
            <person name="Baldwin J."/>
            <person name="Abdouelleil A."/>
            <person name="Abdulkadir J."/>
            <person name="Abebe A."/>
            <person name="Abera B."/>
            <person name="Abreu J."/>
            <person name="Acer S.C."/>
            <person name="Aftuck L."/>
            <person name="Alexander A."/>
            <person name="An P."/>
            <person name="Anderson E."/>
            <person name="Anderson S."/>
            <person name="Arachi H."/>
            <person name="Azer M."/>
            <person name="Bachantsang P."/>
            <person name="Barry A."/>
            <person name="Bayul T."/>
            <person name="Berlin A."/>
            <person name="Bessette D."/>
            <person name="Bloom T."/>
            <person name="Blye J."/>
            <person name="Boguslavskiy L."/>
            <person name="Bonnet C."/>
            <person name="Boukhgalter B."/>
            <person name="Bourzgui I."/>
            <person name="Brown A."/>
            <person name="Cahill P."/>
            <person name="Channer S."/>
            <person name="Cheshatsang Y."/>
            <person name="Chuda L."/>
            <person name="Citroen M."/>
            <person name="Collymore A."/>
            <person name="Cooke P."/>
            <person name="Costello M."/>
            <person name="D'Aco K."/>
            <person name="Daza R."/>
            <person name="De Haan G."/>
            <person name="DeGray S."/>
            <person name="DeMaso C."/>
            <person name="Dhargay N."/>
            <person name="Dooley K."/>
            <person name="Dooley E."/>
            <person name="Doricent M."/>
            <person name="Dorje P."/>
            <person name="Dorjee K."/>
            <person name="Dupes A."/>
            <person name="Elong R."/>
            <person name="Falk J."/>
            <person name="Farina A."/>
            <person name="Faro S."/>
            <person name="Ferguson D."/>
            <person name="Fisher S."/>
            <person name="Foley C.D."/>
            <person name="Franke A."/>
            <person name="Friedrich D."/>
            <person name="Gadbois L."/>
            <person name="Gearin G."/>
            <person name="Gearin C.R."/>
            <person name="Giannoukos G."/>
            <person name="Goode T."/>
            <person name="Graham J."/>
            <person name="Grandbois E."/>
            <person name="Grewal S."/>
            <person name="Gyaltsen K."/>
            <person name="Hafez N."/>
            <person name="Hagos B."/>
            <person name="Hall J."/>
            <person name="Henson C."/>
            <person name="Hollinger A."/>
            <person name="Honan T."/>
            <person name="Huard M.D."/>
            <person name="Hughes L."/>
            <person name="Hurhula B."/>
            <person name="Husby M.E."/>
            <person name="Kamat A."/>
            <person name="Kanga B."/>
            <person name="Kashin S."/>
            <person name="Khazanovich D."/>
            <person name="Kisner P."/>
            <person name="Lance K."/>
            <person name="Lara M."/>
            <person name="Lee W."/>
            <person name="Lennon N."/>
            <person name="Letendre F."/>
            <person name="LeVine R."/>
            <person name="Lipovsky A."/>
            <person name="Liu X."/>
            <person name="Liu J."/>
            <person name="Liu S."/>
            <person name="Lokyitsang T."/>
            <person name="Lokyitsang Y."/>
            <person name="Lubonja R."/>
            <person name="Lui A."/>
            <person name="MacDonald P."/>
            <person name="Magnisalis V."/>
            <person name="Maru K."/>
            <person name="Matthews C."/>
            <person name="McCusker W."/>
            <person name="McDonough S."/>
            <person name="Mehta T."/>
            <person name="Meldrim J."/>
            <person name="Meneus L."/>
            <person name="Mihai O."/>
            <person name="Mihalev A."/>
            <person name="Mihova T."/>
            <person name="Mittelman R."/>
            <person name="Mlenga V."/>
            <person name="Montmayeur A."/>
            <person name="Mulrain L."/>
            <person name="Navidi A."/>
            <person name="Naylor J."/>
            <person name="Negash T."/>
            <person name="Nguyen T."/>
            <person name="Nguyen N."/>
            <person name="Nicol R."/>
            <person name="Norbu C."/>
            <person name="Norbu N."/>
            <person name="Novod N."/>
            <person name="O'Neill B."/>
            <person name="Osman S."/>
            <person name="Markiewicz E."/>
            <person name="Oyono O.L."/>
            <person name="Patti C."/>
            <person name="Phunkhang P."/>
            <person name="Pierre F."/>
            <person name="Priest M."/>
            <person name="Raghuraman S."/>
            <person name="Rege F."/>
            <person name="Reyes R."/>
            <person name="Rise C."/>
            <person name="Rogov P."/>
            <person name="Ross K."/>
            <person name="Ryan E."/>
            <person name="Settipalli S."/>
            <person name="Shea T."/>
            <person name="Sherpa N."/>
            <person name="Shi L."/>
            <person name="Shih D."/>
            <person name="Sparrow T."/>
            <person name="Spaulding J."/>
            <person name="Stalker J."/>
            <person name="Stange-Thomann N."/>
            <person name="Stavropoulos S."/>
            <person name="Stone C."/>
            <person name="Strader C."/>
            <person name="Tesfaye S."/>
            <person name="Thomson T."/>
            <person name="Thoulutsang Y."/>
            <person name="Thoulutsang D."/>
            <person name="Topham K."/>
            <person name="Topping I."/>
            <person name="Tsamla T."/>
            <person name="Vassiliev H."/>
            <person name="Vo A."/>
            <person name="Wangchuk T."/>
            <person name="Wangdi T."/>
            <person name="Weiand M."/>
            <person name="Wilkinson J."/>
            <person name="Wilson A."/>
            <person name="Yadav S."/>
            <person name="Young G."/>
            <person name="Yu Q."/>
            <person name="Zembek L."/>
            <person name="Zhong D."/>
            <person name="Zimmer A."/>
            <person name="Zwirko Z."/>
            <person name="Jaffe D.B."/>
            <person name="Alvarez P."/>
            <person name="Brockman W."/>
            <person name="Butler J."/>
            <person name="Chin C."/>
            <person name="Gnerre S."/>
            <person name="Grabherr M."/>
            <person name="Kleber M."/>
            <person name="Mauceli E."/>
            <person name="MacCallum I."/>
        </authorList>
    </citation>
    <scope>NUCLEOTIDE SEQUENCE [LARGE SCALE GENOMIC DNA]</scope>
    <source>
        <strain evidence="2">Tai18E2 / Tucson 14021-0261.01</strain>
    </source>
</reference>